<evidence type="ECO:0000313" key="2">
    <source>
        <dbReference type="EMBL" id="MBT9431353.1"/>
    </source>
</evidence>
<accession>A0ABS5Y8P4</accession>
<keyword evidence="3" id="KW-1185">Reference proteome</keyword>
<dbReference type="RefSeq" id="WP_215668492.1">
    <property type="nucleotide sequence ID" value="NZ_JAFJYC010000001.1"/>
</dbReference>
<gene>
    <name evidence="2" type="ORF">JZM24_02820</name>
</gene>
<dbReference type="Proteomes" id="UP000811282">
    <property type="component" value="Unassembled WGS sequence"/>
</dbReference>
<evidence type="ECO:0000256" key="1">
    <source>
        <dbReference type="SAM" id="MobiDB-lite"/>
    </source>
</evidence>
<feature type="compositionally biased region" description="Low complexity" evidence="1">
    <location>
        <begin position="106"/>
        <end position="126"/>
    </location>
</feature>
<organism evidence="2 3">
    <name type="scientific">Candidatus Sodalis endolongispinus</name>
    <dbReference type="NCBI Taxonomy" id="2812662"/>
    <lineage>
        <taxon>Bacteria</taxon>
        <taxon>Pseudomonadati</taxon>
        <taxon>Pseudomonadota</taxon>
        <taxon>Gammaproteobacteria</taxon>
        <taxon>Enterobacterales</taxon>
        <taxon>Bruguierivoracaceae</taxon>
        <taxon>Sodalis</taxon>
    </lineage>
</organism>
<sequence>MAFTHSTTLPVGIYHDGVLHREVTVRLATVGDEIAVIEAGIPESGTAVGILARYLTRLGTLAPEDMTYSLLCDTLVPEYYAVLHAAQLEAKKKLSALKPACATTVSPLSDSDSTASAPPAPAALTL</sequence>
<protein>
    <submittedName>
        <fullName evidence="2">Phage tail assembly protein</fullName>
    </submittedName>
</protein>
<reference evidence="2 3" key="1">
    <citation type="journal article" date="2021" name="Genome Biol. Evol.">
        <title>The evolution of interdependence in a four-way mealybug symbiosis.</title>
        <authorList>
            <person name="Garber A.I."/>
            <person name="Kupper M."/>
            <person name="Laetsch D.R."/>
            <person name="Weldon S.R."/>
            <person name="Ladinsky M.S."/>
            <person name="Bjorkman P.J."/>
            <person name="McCutcheon J.P."/>
        </authorList>
    </citation>
    <scope>NUCLEOTIDE SEQUENCE [LARGE SCALE GENOMIC DNA]</scope>
    <source>
        <strain evidence="2">SOD</strain>
    </source>
</reference>
<proteinExistence type="predicted"/>
<name>A0ABS5Y8P4_9GAMM</name>
<feature type="region of interest" description="Disordered" evidence="1">
    <location>
        <begin position="103"/>
        <end position="126"/>
    </location>
</feature>
<evidence type="ECO:0000313" key="3">
    <source>
        <dbReference type="Proteomes" id="UP000811282"/>
    </source>
</evidence>
<dbReference type="EMBL" id="JAFJYC010000001">
    <property type="protein sequence ID" value="MBT9431353.1"/>
    <property type="molecule type" value="Genomic_DNA"/>
</dbReference>
<comment type="caution">
    <text evidence="2">The sequence shown here is derived from an EMBL/GenBank/DDBJ whole genome shotgun (WGS) entry which is preliminary data.</text>
</comment>